<accession>A0A098S9K3</accession>
<gene>
    <name evidence="1" type="ORF">IX84_05830</name>
</gene>
<protein>
    <submittedName>
        <fullName evidence="1">Uncharacterized protein</fullName>
    </submittedName>
</protein>
<proteinExistence type="predicted"/>
<dbReference type="AlphaFoldDB" id="A0A098S9K3"/>
<dbReference type="Proteomes" id="UP000029736">
    <property type="component" value="Unassembled WGS sequence"/>
</dbReference>
<evidence type="ECO:0000313" key="2">
    <source>
        <dbReference type="Proteomes" id="UP000029736"/>
    </source>
</evidence>
<name>A0A098S9K3_9BACT</name>
<dbReference type="STRING" id="1524460.IX84_05830"/>
<dbReference type="EMBL" id="JPOS01000012">
    <property type="protein sequence ID" value="KGE89259.1"/>
    <property type="molecule type" value="Genomic_DNA"/>
</dbReference>
<evidence type="ECO:0000313" key="1">
    <source>
        <dbReference type="EMBL" id="KGE89259.1"/>
    </source>
</evidence>
<sequence length="195" mass="21431">MLFFHNFIREVWLSLIVLCQTQFTTYWLNLPFLPIPAFLSRTHLILIVFLGLTAFSCTHAQKGWLAIGEIQDGKAVLTADKTELLRAYNQNLQRFSGINGEFTEVSIETAAQGGYTLVFLGKAYKSTFRVEKADGTVLRVNYTISCTTSDCSQETGGCEPRFNGGDRGNCSPCSNDGECTKTVSSSSLLSVGGKE</sequence>
<organism evidence="1 2">
    <name type="scientific">Phaeodactylibacter xiamenensis</name>
    <dbReference type="NCBI Taxonomy" id="1524460"/>
    <lineage>
        <taxon>Bacteria</taxon>
        <taxon>Pseudomonadati</taxon>
        <taxon>Bacteroidota</taxon>
        <taxon>Saprospiria</taxon>
        <taxon>Saprospirales</taxon>
        <taxon>Haliscomenobacteraceae</taxon>
        <taxon>Phaeodactylibacter</taxon>
    </lineage>
</organism>
<comment type="caution">
    <text evidence="1">The sequence shown here is derived from an EMBL/GenBank/DDBJ whole genome shotgun (WGS) entry which is preliminary data.</text>
</comment>
<keyword evidence="2" id="KW-1185">Reference proteome</keyword>
<reference evidence="1 2" key="1">
    <citation type="journal article" date="2014" name="Int. J. Syst. Evol. Microbiol.">
        <title>Phaeodactylibacter xiamenensis gen. nov., sp. nov., a member of the family Saprospiraceae isolated from the marine alga Phaeodactylum tricornutum.</title>
        <authorList>
            <person name="Chen Z.Jr."/>
            <person name="Lei X."/>
            <person name="Lai Q."/>
            <person name="Li Y."/>
            <person name="Zhang B."/>
            <person name="Zhang J."/>
            <person name="Zhang H."/>
            <person name="Yang L."/>
            <person name="Zheng W."/>
            <person name="Tian Y."/>
            <person name="Yu Z."/>
            <person name="Xu H.Jr."/>
            <person name="Zheng T."/>
        </authorList>
    </citation>
    <scope>NUCLEOTIDE SEQUENCE [LARGE SCALE GENOMIC DNA]</scope>
    <source>
        <strain evidence="1 2">KD52</strain>
    </source>
</reference>